<dbReference type="Proteomes" id="UP000515512">
    <property type="component" value="Chromosome"/>
</dbReference>
<dbReference type="KEGG" id="nhu:H0264_05335"/>
<reference evidence="1 2" key="1">
    <citation type="submission" date="2020-07" db="EMBL/GenBank/DDBJ databases">
        <authorList>
            <person name="Zhuang K."/>
            <person name="Ran Y."/>
        </authorList>
    </citation>
    <scope>NUCLEOTIDE SEQUENCE [LARGE SCALE GENOMIC DNA]</scope>
    <source>
        <strain evidence="1 2">WCH-YHL-001</strain>
    </source>
</reference>
<proteinExistence type="predicted"/>
<gene>
    <name evidence="1" type="ORF">H0264_05335</name>
</gene>
<dbReference type="AlphaFoldDB" id="A0A7D6ZFB9"/>
<protein>
    <submittedName>
        <fullName evidence="1">Uncharacterized protein</fullName>
    </submittedName>
</protein>
<organism evidence="1 2">
    <name type="scientific">Nocardia huaxiensis</name>
    <dbReference type="NCBI Taxonomy" id="2755382"/>
    <lineage>
        <taxon>Bacteria</taxon>
        <taxon>Bacillati</taxon>
        <taxon>Actinomycetota</taxon>
        <taxon>Actinomycetes</taxon>
        <taxon>Mycobacteriales</taxon>
        <taxon>Nocardiaceae</taxon>
        <taxon>Nocardia</taxon>
    </lineage>
</organism>
<dbReference type="EMBL" id="CP059399">
    <property type="protein sequence ID" value="QLY34148.1"/>
    <property type="molecule type" value="Genomic_DNA"/>
</dbReference>
<evidence type="ECO:0000313" key="2">
    <source>
        <dbReference type="Proteomes" id="UP000515512"/>
    </source>
</evidence>
<dbReference type="InterPro" id="IPR046036">
    <property type="entry name" value="DUF5994"/>
</dbReference>
<accession>A0A7D6ZFB9</accession>
<name>A0A7D6ZFB9_9NOCA</name>
<evidence type="ECO:0000313" key="1">
    <source>
        <dbReference type="EMBL" id="QLY34148.1"/>
    </source>
</evidence>
<keyword evidence="2" id="KW-1185">Reference proteome</keyword>
<sequence length="132" mass="14621">MSPPHRLRLELNAAATGPVDGFWWPRGRDLAAELPALLAMLAPVLGSIQRVVYHLDEWSPTPRKLDVGGRQVRLDGYRHMPARILEVHGVEVGARLTLRLITPIDDTDMVAAQQRWDSEGGAVSARERAASR</sequence>
<dbReference type="Pfam" id="PF19457">
    <property type="entry name" value="DUF5994"/>
    <property type="match status" value="1"/>
</dbReference>